<feature type="transmembrane region" description="Helical" evidence="8">
    <location>
        <begin position="167"/>
        <end position="184"/>
    </location>
</feature>
<reference evidence="11" key="1">
    <citation type="submission" date="2019-09" db="EMBL/GenBank/DDBJ databases">
        <title>Antimicrobial potential of Antarctic Bacteria.</title>
        <authorList>
            <person name="Benaud N."/>
            <person name="Edwards R.J."/>
            <person name="Ferrari B.C."/>
        </authorList>
    </citation>
    <scope>NUCLEOTIDE SEQUENCE [LARGE SCALE GENOMIC DNA]</scope>
    <source>
        <strain evidence="11">INR9</strain>
    </source>
</reference>
<comment type="subcellular location">
    <subcellularLocation>
        <location evidence="1">Cell membrane</location>
        <topology evidence="1">Multi-pass membrane protein</topology>
    </subcellularLocation>
</comment>
<evidence type="ECO:0000256" key="4">
    <source>
        <dbReference type="ARBA" id="ARBA00022692"/>
    </source>
</evidence>
<feature type="transmembrane region" description="Helical" evidence="8">
    <location>
        <begin position="552"/>
        <end position="576"/>
    </location>
</feature>
<evidence type="ECO:0000256" key="8">
    <source>
        <dbReference type="SAM" id="Phobius"/>
    </source>
</evidence>
<feature type="domain" description="Major facilitator superfamily (MFS) profile" evidence="9">
    <location>
        <begin position="101"/>
        <end position="578"/>
    </location>
</feature>
<feature type="transmembrane region" description="Helical" evidence="8">
    <location>
        <begin position="420"/>
        <end position="439"/>
    </location>
</feature>
<evidence type="ECO:0000256" key="3">
    <source>
        <dbReference type="ARBA" id="ARBA00022475"/>
    </source>
</evidence>
<dbReference type="CDD" id="cd17321">
    <property type="entry name" value="MFS_MMR_MDR_like"/>
    <property type="match status" value="1"/>
</dbReference>
<proteinExistence type="predicted"/>
<evidence type="ECO:0000256" key="7">
    <source>
        <dbReference type="SAM" id="MobiDB-lite"/>
    </source>
</evidence>
<sequence>MSSEWDMRRGCDATSRGTRHTHRVRGVSSDRSRPVNDRSGSLRENTSSLRGWASSWLWGSGVLSLRAVPLPLTERSTYPRHDATVGFLVAVSGRYHRRGAMIAAITLPSIVVSMDFSVLNLALPKISTSLGLDGVQQLWVVDTYGLFIAALLVPAGSLVDSIGARRTLVWGCFAFALVSAASAFSPSGELLIASRGLLGCVGATLMPATLALVRQSFPAGRERTRALAAWSAGFAGGGIAGPLLAGVLLANMWWGAVFLVNVPVMLVVVLMVMTSFRVVVRGTARPVDAASVLLLIVGGIAILFSIKQVFADPGSWPVYVPTSMVALSSLWILVRRQRRLAVPLVDLRLLRHPLLRFGVGVNSATVFAVLGVGFFIPQIFELVMGYGPLQSAGLMIPAAFALIIGTSLASRVRERWTLEAHILVGAVGVVAGVLLLLLVRVDGTAWLISSAYSLQSFGFGVISVVTVDAVLGSVPSDAAGVASGVSETGGELGGALGTSVLGSVALAVYRWIGTGSSTLRSTASERAHARAGLAEALLDPGLLGSRAELQNAYLTGVQAAALAAVAVMLIVVIAVIRRRWRLRRV</sequence>
<feature type="transmembrane region" description="Helical" evidence="8">
    <location>
        <begin position="388"/>
        <end position="408"/>
    </location>
</feature>
<dbReference type="PANTHER" id="PTHR42718:SF47">
    <property type="entry name" value="METHYL VIOLOGEN RESISTANCE PROTEIN SMVA"/>
    <property type="match status" value="1"/>
</dbReference>
<name>A0A7G6YAA1_9MICO</name>
<feature type="transmembrane region" description="Helical" evidence="8">
    <location>
        <begin position="225"/>
        <end position="250"/>
    </location>
</feature>
<dbReference type="PROSITE" id="PS50850">
    <property type="entry name" value="MFS"/>
    <property type="match status" value="1"/>
</dbReference>
<accession>A0A7G6YAA1</accession>
<feature type="transmembrane region" description="Helical" evidence="8">
    <location>
        <begin position="190"/>
        <end position="213"/>
    </location>
</feature>
<dbReference type="AlphaFoldDB" id="A0A7G6YAA1"/>
<feature type="transmembrane region" description="Helical" evidence="8">
    <location>
        <begin position="143"/>
        <end position="160"/>
    </location>
</feature>
<feature type="transmembrane region" description="Helical" evidence="8">
    <location>
        <begin position="451"/>
        <end position="471"/>
    </location>
</feature>
<dbReference type="EMBL" id="CP043641">
    <property type="protein sequence ID" value="QNE35416.1"/>
    <property type="molecule type" value="Genomic_DNA"/>
</dbReference>
<dbReference type="Pfam" id="PF07690">
    <property type="entry name" value="MFS_1"/>
    <property type="match status" value="1"/>
</dbReference>
<keyword evidence="3" id="KW-1003">Cell membrane</keyword>
<dbReference type="InterPro" id="IPR011701">
    <property type="entry name" value="MFS"/>
</dbReference>
<feature type="transmembrane region" description="Helical" evidence="8">
    <location>
        <begin position="256"/>
        <end position="280"/>
    </location>
</feature>
<feature type="transmembrane region" description="Helical" evidence="8">
    <location>
        <begin position="292"/>
        <end position="310"/>
    </location>
</feature>
<dbReference type="KEGG" id="lse:F1C12_09935"/>
<keyword evidence="4 8" id="KW-0812">Transmembrane</keyword>
<keyword evidence="6 8" id="KW-0472">Membrane</keyword>
<dbReference type="Proteomes" id="UP000515511">
    <property type="component" value="Chromosome"/>
</dbReference>
<feature type="transmembrane region" description="Helical" evidence="8">
    <location>
        <begin position="316"/>
        <end position="334"/>
    </location>
</feature>
<protein>
    <submittedName>
        <fullName evidence="10">MFS transporter</fullName>
    </submittedName>
</protein>
<feature type="region of interest" description="Disordered" evidence="7">
    <location>
        <begin position="1"/>
        <end position="45"/>
    </location>
</feature>
<evidence type="ECO:0000256" key="2">
    <source>
        <dbReference type="ARBA" id="ARBA00022448"/>
    </source>
</evidence>
<evidence type="ECO:0000256" key="5">
    <source>
        <dbReference type="ARBA" id="ARBA00022989"/>
    </source>
</evidence>
<gene>
    <name evidence="10" type="ORF">F1C12_09935</name>
</gene>
<evidence type="ECO:0000256" key="1">
    <source>
        <dbReference type="ARBA" id="ARBA00004651"/>
    </source>
</evidence>
<keyword evidence="2" id="KW-0813">Transport</keyword>
<keyword evidence="5 8" id="KW-1133">Transmembrane helix</keyword>
<dbReference type="GO" id="GO:0022857">
    <property type="term" value="F:transmembrane transporter activity"/>
    <property type="evidence" value="ECO:0007669"/>
    <property type="project" value="InterPro"/>
</dbReference>
<feature type="transmembrane region" description="Helical" evidence="8">
    <location>
        <begin position="354"/>
        <end position="376"/>
    </location>
</feature>
<dbReference type="InterPro" id="IPR036259">
    <property type="entry name" value="MFS_trans_sf"/>
</dbReference>
<feature type="compositionally biased region" description="Basic and acidic residues" evidence="7">
    <location>
        <begin position="1"/>
        <end position="11"/>
    </location>
</feature>
<evidence type="ECO:0000259" key="9">
    <source>
        <dbReference type="PROSITE" id="PS50850"/>
    </source>
</evidence>
<feature type="transmembrane region" description="Helical" evidence="8">
    <location>
        <begin position="492"/>
        <end position="512"/>
    </location>
</feature>
<evidence type="ECO:0000313" key="11">
    <source>
        <dbReference type="Proteomes" id="UP000515511"/>
    </source>
</evidence>
<evidence type="ECO:0000313" key="10">
    <source>
        <dbReference type="EMBL" id="QNE35416.1"/>
    </source>
</evidence>
<evidence type="ECO:0000256" key="6">
    <source>
        <dbReference type="ARBA" id="ARBA00023136"/>
    </source>
</evidence>
<dbReference type="SUPFAM" id="SSF103473">
    <property type="entry name" value="MFS general substrate transporter"/>
    <property type="match status" value="1"/>
</dbReference>
<organism evidence="10 11">
    <name type="scientific">Leifsonia shinshuensis</name>
    <dbReference type="NCBI Taxonomy" id="150026"/>
    <lineage>
        <taxon>Bacteria</taxon>
        <taxon>Bacillati</taxon>
        <taxon>Actinomycetota</taxon>
        <taxon>Actinomycetes</taxon>
        <taxon>Micrococcales</taxon>
        <taxon>Microbacteriaceae</taxon>
        <taxon>Leifsonia</taxon>
    </lineage>
</organism>
<dbReference type="GO" id="GO:0005886">
    <property type="term" value="C:plasma membrane"/>
    <property type="evidence" value="ECO:0007669"/>
    <property type="project" value="UniProtKB-SubCell"/>
</dbReference>
<dbReference type="InterPro" id="IPR020846">
    <property type="entry name" value="MFS_dom"/>
</dbReference>
<dbReference type="PANTHER" id="PTHR42718">
    <property type="entry name" value="MAJOR FACILITATOR SUPERFAMILY MULTIDRUG TRANSPORTER MFSC"/>
    <property type="match status" value="1"/>
</dbReference>
<dbReference type="Gene3D" id="1.20.1250.20">
    <property type="entry name" value="MFS general substrate transporter like domains"/>
    <property type="match status" value="1"/>
</dbReference>
<feature type="transmembrane region" description="Helical" evidence="8">
    <location>
        <begin position="102"/>
        <end position="123"/>
    </location>
</feature>